<dbReference type="Proteomes" id="UP000887565">
    <property type="component" value="Unplaced"/>
</dbReference>
<protein>
    <submittedName>
        <fullName evidence="4">BPTI/Kunitz inhibitor domain-containing protein</fullName>
    </submittedName>
</protein>
<dbReference type="InterPro" id="IPR002223">
    <property type="entry name" value="Kunitz_BPTI"/>
</dbReference>
<feature type="compositionally biased region" description="Low complexity" evidence="1">
    <location>
        <begin position="16"/>
        <end position="37"/>
    </location>
</feature>
<feature type="compositionally biased region" description="Basic and acidic residues" evidence="1">
    <location>
        <begin position="60"/>
        <end position="70"/>
    </location>
</feature>
<dbReference type="AlphaFoldDB" id="A0A915JY39"/>
<dbReference type="Gene3D" id="4.10.410.10">
    <property type="entry name" value="Pancreatic trypsin inhibitor Kunitz domain"/>
    <property type="match status" value="1"/>
</dbReference>
<dbReference type="Pfam" id="PF00014">
    <property type="entry name" value="Kunitz_BPTI"/>
    <property type="match status" value="1"/>
</dbReference>
<dbReference type="SMART" id="SM00131">
    <property type="entry name" value="KU"/>
    <property type="match status" value="1"/>
</dbReference>
<evidence type="ECO:0000313" key="3">
    <source>
        <dbReference type="Proteomes" id="UP000887565"/>
    </source>
</evidence>
<dbReference type="InterPro" id="IPR036880">
    <property type="entry name" value="Kunitz_BPTI_sf"/>
</dbReference>
<keyword evidence="3" id="KW-1185">Reference proteome</keyword>
<feature type="compositionally biased region" description="Basic and acidic residues" evidence="1">
    <location>
        <begin position="1"/>
        <end position="11"/>
    </location>
</feature>
<dbReference type="PROSITE" id="PS50279">
    <property type="entry name" value="BPTI_KUNITZ_2"/>
    <property type="match status" value="1"/>
</dbReference>
<accession>A0A915JY39</accession>
<evidence type="ECO:0000259" key="2">
    <source>
        <dbReference type="PROSITE" id="PS50279"/>
    </source>
</evidence>
<reference evidence="4" key="1">
    <citation type="submission" date="2022-11" db="UniProtKB">
        <authorList>
            <consortium name="WormBaseParasite"/>
        </authorList>
    </citation>
    <scope>IDENTIFICATION</scope>
</reference>
<evidence type="ECO:0000313" key="4">
    <source>
        <dbReference type="WBParaSite" id="nRc.2.0.1.t31003-RA"/>
    </source>
</evidence>
<sequence>MSTRTPDKSRPTLDAQQQTSGGESSPTSTTPETTSMPQQPPDNPVHASTTNPPVETFNIQRDEDKNRTTPLKSTKDYFKWQKTFNKRCMITIHHSSRNDRCGDLVKAATNSVSLEDEDSSDSSEYYSDEETGTTDAGAVDPCLMKIDPGDIQVAVGPQTRWAYNAVEHRCQTFQFIRGGNANNFATEEDCGKMCRGH</sequence>
<name>A0A915JY39_ROMCU</name>
<evidence type="ECO:0000256" key="1">
    <source>
        <dbReference type="SAM" id="MobiDB-lite"/>
    </source>
</evidence>
<feature type="region of interest" description="Disordered" evidence="1">
    <location>
        <begin position="111"/>
        <end position="138"/>
    </location>
</feature>
<proteinExistence type="predicted"/>
<feature type="domain" description="BPTI/Kunitz inhibitor" evidence="2">
    <location>
        <begin position="142"/>
        <end position="194"/>
    </location>
</feature>
<feature type="compositionally biased region" description="Acidic residues" evidence="1">
    <location>
        <begin position="114"/>
        <end position="132"/>
    </location>
</feature>
<dbReference type="SUPFAM" id="SSF57362">
    <property type="entry name" value="BPTI-like"/>
    <property type="match status" value="1"/>
</dbReference>
<feature type="region of interest" description="Disordered" evidence="1">
    <location>
        <begin position="1"/>
        <end position="70"/>
    </location>
</feature>
<dbReference type="GO" id="GO:0004867">
    <property type="term" value="F:serine-type endopeptidase inhibitor activity"/>
    <property type="evidence" value="ECO:0007669"/>
    <property type="project" value="InterPro"/>
</dbReference>
<dbReference type="WBParaSite" id="nRc.2.0.1.t31003-RA">
    <property type="protein sequence ID" value="nRc.2.0.1.t31003-RA"/>
    <property type="gene ID" value="nRc.2.0.1.g31003"/>
</dbReference>
<feature type="compositionally biased region" description="Polar residues" evidence="1">
    <location>
        <begin position="46"/>
        <end position="59"/>
    </location>
</feature>
<organism evidence="3 4">
    <name type="scientific">Romanomermis culicivorax</name>
    <name type="common">Nematode worm</name>
    <dbReference type="NCBI Taxonomy" id="13658"/>
    <lineage>
        <taxon>Eukaryota</taxon>
        <taxon>Metazoa</taxon>
        <taxon>Ecdysozoa</taxon>
        <taxon>Nematoda</taxon>
        <taxon>Enoplea</taxon>
        <taxon>Dorylaimia</taxon>
        <taxon>Mermithida</taxon>
        <taxon>Mermithoidea</taxon>
        <taxon>Mermithidae</taxon>
        <taxon>Romanomermis</taxon>
    </lineage>
</organism>